<dbReference type="Ensembl" id="ENSMZET00005011910.1">
    <property type="protein sequence ID" value="ENSMZEP00005011510.1"/>
    <property type="gene ID" value="ENSMZEG00005008615.1"/>
</dbReference>
<organism evidence="10 11">
    <name type="scientific">Maylandia zebra</name>
    <name type="common">zebra mbuna</name>
    <dbReference type="NCBI Taxonomy" id="106582"/>
    <lineage>
        <taxon>Eukaryota</taxon>
        <taxon>Metazoa</taxon>
        <taxon>Chordata</taxon>
        <taxon>Craniata</taxon>
        <taxon>Vertebrata</taxon>
        <taxon>Euteleostomi</taxon>
        <taxon>Actinopterygii</taxon>
        <taxon>Neopterygii</taxon>
        <taxon>Teleostei</taxon>
        <taxon>Neoteleostei</taxon>
        <taxon>Acanthomorphata</taxon>
        <taxon>Ovalentaria</taxon>
        <taxon>Cichlomorphae</taxon>
        <taxon>Cichliformes</taxon>
        <taxon>Cichlidae</taxon>
        <taxon>African cichlids</taxon>
        <taxon>Pseudocrenilabrinae</taxon>
        <taxon>Haplochromini</taxon>
        <taxon>Maylandia</taxon>
        <taxon>Maylandia zebra complex</taxon>
    </lineage>
</organism>
<evidence type="ECO:0000256" key="2">
    <source>
        <dbReference type="ARBA" id="ARBA00022692"/>
    </source>
</evidence>
<dbReference type="Pfam" id="PF07686">
    <property type="entry name" value="V-set"/>
    <property type="match status" value="1"/>
</dbReference>
<evidence type="ECO:0000256" key="7">
    <source>
        <dbReference type="ARBA" id="ARBA00023157"/>
    </source>
</evidence>
<evidence type="ECO:0000256" key="8">
    <source>
        <dbReference type="ARBA" id="ARBA00038361"/>
    </source>
</evidence>
<dbReference type="PROSITE" id="PS50835">
    <property type="entry name" value="IG_LIKE"/>
    <property type="match status" value="3"/>
</dbReference>
<evidence type="ECO:0000256" key="4">
    <source>
        <dbReference type="ARBA" id="ARBA00022889"/>
    </source>
</evidence>
<evidence type="ECO:0000313" key="10">
    <source>
        <dbReference type="Ensembl" id="ENSMZEP00005011510.1"/>
    </source>
</evidence>
<dbReference type="SMART" id="SM00409">
    <property type="entry name" value="IG"/>
    <property type="match status" value="4"/>
</dbReference>
<dbReference type="InterPro" id="IPR036179">
    <property type="entry name" value="Ig-like_dom_sf"/>
</dbReference>
<dbReference type="AlphaFoldDB" id="A0A3P9BNJ2"/>
<dbReference type="SMART" id="SM00408">
    <property type="entry name" value="IGc2"/>
    <property type="match status" value="3"/>
</dbReference>
<dbReference type="InterPro" id="IPR013783">
    <property type="entry name" value="Ig-like_fold"/>
</dbReference>
<dbReference type="InterPro" id="IPR003599">
    <property type="entry name" value="Ig_sub"/>
</dbReference>
<dbReference type="STRING" id="106582.ENSMZEP00005011510"/>
<dbReference type="GO" id="GO:0033691">
    <property type="term" value="F:sialic acid binding"/>
    <property type="evidence" value="ECO:0007669"/>
    <property type="project" value="TreeGrafter"/>
</dbReference>
<reference evidence="10 11" key="1">
    <citation type="journal article" date="2014" name="Nature">
        <title>The genomic substrate for adaptive radiation in African cichlid fish.</title>
        <authorList>
            <person name="Brawand D."/>
            <person name="Wagner C.E."/>
            <person name="Li Y.I."/>
            <person name="Malinsky M."/>
            <person name="Keller I."/>
            <person name="Fan S."/>
            <person name="Simakov O."/>
            <person name="Ng A.Y."/>
            <person name="Lim Z.W."/>
            <person name="Bezault E."/>
            <person name="Turner-Maier J."/>
            <person name="Johnson J."/>
            <person name="Alcazar R."/>
            <person name="Noh H.J."/>
            <person name="Russell P."/>
            <person name="Aken B."/>
            <person name="Alfoldi J."/>
            <person name="Amemiya C."/>
            <person name="Azzouzi N."/>
            <person name="Baroiller J.F."/>
            <person name="Barloy-Hubler F."/>
            <person name="Berlin A."/>
            <person name="Bloomquist R."/>
            <person name="Carleton K.L."/>
            <person name="Conte M.A."/>
            <person name="D'Cotta H."/>
            <person name="Eshel O."/>
            <person name="Gaffney L."/>
            <person name="Galibert F."/>
            <person name="Gante H.F."/>
            <person name="Gnerre S."/>
            <person name="Greuter L."/>
            <person name="Guyon R."/>
            <person name="Haddad N.S."/>
            <person name="Haerty W."/>
            <person name="Harris R.M."/>
            <person name="Hofmann H.A."/>
            <person name="Hourlier T."/>
            <person name="Hulata G."/>
            <person name="Jaffe D.B."/>
            <person name="Lara M."/>
            <person name="Lee A.P."/>
            <person name="MacCallum I."/>
            <person name="Mwaiko S."/>
            <person name="Nikaido M."/>
            <person name="Nishihara H."/>
            <person name="Ozouf-Costaz C."/>
            <person name="Penman D.J."/>
            <person name="Przybylski D."/>
            <person name="Rakotomanga M."/>
            <person name="Renn S.C.P."/>
            <person name="Ribeiro F.J."/>
            <person name="Ron M."/>
            <person name="Salzburger W."/>
            <person name="Sanchez-Pulido L."/>
            <person name="Santos M.E."/>
            <person name="Searle S."/>
            <person name="Sharpe T."/>
            <person name="Swofford R."/>
            <person name="Tan F.J."/>
            <person name="Williams L."/>
            <person name="Young S."/>
            <person name="Yin S."/>
            <person name="Okada N."/>
            <person name="Kocher T.D."/>
            <person name="Miska E.A."/>
            <person name="Lander E.S."/>
            <person name="Venkatesh B."/>
            <person name="Fernald R.D."/>
            <person name="Meyer A."/>
            <person name="Ponting C.P."/>
            <person name="Streelman J.T."/>
            <person name="Lindblad-Toh K."/>
            <person name="Seehausen O."/>
            <person name="Di Palma F."/>
        </authorList>
    </citation>
    <scope>NUCLEOTIDE SEQUENCE</scope>
</reference>
<dbReference type="GeneTree" id="ENSGT01150000286924"/>
<evidence type="ECO:0000256" key="1">
    <source>
        <dbReference type="ARBA" id="ARBA00004479"/>
    </source>
</evidence>
<dbReference type="InterPro" id="IPR051036">
    <property type="entry name" value="SIGLEC"/>
</dbReference>
<dbReference type="InterPro" id="IPR013106">
    <property type="entry name" value="Ig_V-set"/>
</dbReference>
<keyword evidence="11" id="KW-1185">Reference proteome</keyword>
<comment type="similarity">
    <text evidence="8">Belongs to the immunoglobulin superfamily. SIGLEC (sialic acid binding Ig-like lectin) family.</text>
</comment>
<keyword evidence="5" id="KW-1133">Transmembrane helix</keyword>
<comment type="subcellular location">
    <subcellularLocation>
        <location evidence="1">Membrane</location>
        <topology evidence="1">Single-pass type I membrane protein</topology>
    </subcellularLocation>
</comment>
<dbReference type="Gene3D" id="2.60.40.10">
    <property type="entry name" value="Immunoglobulins"/>
    <property type="match status" value="4"/>
</dbReference>
<keyword evidence="3" id="KW-0430">Lectin</keyword>
<dbReference type="SUPFAM" id="SSF48726">
    <property type="entry name" value="Immunoglobulin"/>
    <property type="match status" value="4"/>
</dbReference>
<dbReference type="Proteomes" id="UP000265160">
    <property type="component" value="LG11"/>
</dbReference>
<dbReference type="PANTHER" id="PTHR12035">
    <property type="entry name" value="SIALIC ACID BINDING IMMUNOGLOBULIN-LIKE LECTIN"/>
    <property type="match status" value="1"/>
</dbReference>
<feature type="domain" description="Ig-like" evidence="9">
    <location>
        <begin position="288"/>
        <end position="359"/>
    </location>
</feature>
<dbReference type="InterPro" id="IPR013162">
    <property type="entry name" value="CD80_C2-set"/>
</dbReference>
<keyword evidence="4" id="KW-0130">Cell adhesion</keyword>
<dbReference type="GO" id="GO:0007155">
    <property type="term" value="P:cell adhesion"/>
    <property type="evidence" value="ECO:0007669"/>
    <property type="project" value="UniProtKB-KW"/>
</dbReference>
<dbReference type="CDD" id="cd00096">
    <property type="entry name" value="Ig"/>
    <property type="match status" value="2"/>
</dbReference>
<keyword evidence="6" id="KW-0472">Membrane</keyword>
<proteinExistence type="inferred from homology"/>
<dbReference type="PANTHER" id="PTHR12035:SF128">
    <property type="entry name" value="BRANCHED CHAIN KETO ACID DEHYDROGENASE E1 SUBUNIT BETA,-LIKE-RELATED"/>
    <property type="match status" value="1"/>
</dbReference>
<reference evidence="10" key="3">
    <citation type="submission" date="2025-09" db="UniProtKB">
        <authorList>
            <consortium name="Ensembl"/>
        </authorList>
    </citation>
    <scope>IDENTIFICATION</scope>
</reference>
<evidence type="ECO:0000256" key="6">
    <source>
        <dbReference type="ARBA" id="ARBA00023136"/>
    </source>
</evidence>
<dbReference type="Pfam" id="PF13927">
    <property type="entry name" value="Ig_3"/>
    <property type="match status" value="2"/>
</dbReference>
<name>A0A3P9BNJ2_9CICH</name>
<evidence type="ECO:0000256" key="3">
    <source>
        <dbReference type="ARBA" id="ARBA00022734"/>
    </source>
</evidence>
<protein>
    <recommendedName>
        <fullName evidence="9">Ig-like domain-containing protein</fullName>
    </recommendedName>
</protein>
<reference evidence="10" key="2">
    <citation type="submission" date="2025-08" db="UniProtKB">
        <authorList>
            <consortium name="Ensembl"/>
        </authorList>
    </citation>
    <scope>IDENTIFICATION</scope>
</reference>
<dbReference type="InterPro" id="IPR007110">
    <property type="entry name" value="Ig-like_dom"/>
</dbReference>
<evidence type="ECO:0000259" key="9">
    <source>
        <dbReference type="PROSITE" id="PS50835"/>
    </source>
</evidence>
<evidence type="ECO:0000313" key="11">
    <source>
        <dbReference type="Proteomes" id="UP000265160"/>
    </source>
</evidence>
<sequence length="495" mass="54891">MCINIYRHHHKRQTSMYWNRDICFLICNNLCTSVTEVVSFRNCVTLSERELTAEAGLCVVIPCSFTTAANFTPKHTVWYKCEASKKCSDADITFHSNKNNEKVQSGFKGRVSRLEPDVSQKNCSIIINDLKESDSGFYQLRVTGVLNGQQGGFTFSQKVTVSIKGIEQKPTVMIPTLTEGQQATLTCTAPGLCSGSVPQITWTWRGEGGTESYITGNSTVFKTEGLTPFTQRHVSTLTFNPSAEHHNTNVTCKIRFTGDATAQKTSGLNDHLFTCKNFGVNITGVTTVRDGEALNLTCNVHSFPPSLIIWSKLGYNETLHIDTGSANLVIINVTAGYAGQYVCTAKYMNNTLKDKVNVTVICEYTALCFWTEYISSRNTSLHLEGDVLNLTCSVESFPPSLIMWSKLGSKANHHNDTGSATLVIPNATAEHSGQYICTAKYMDSVLKKDTNVTVICKYTTSCNIAQKKYSWHSFLHRTTVHCQHCALCSQICRHF</sequence>
<accession>A0A3P9BNJ2</accession>
<evidence type="ECO:0000256" key="5">
    <source>
        <dbReference type="ARBA" id="ARBA00022989"/>
    </source>
</evidence>
<dbReference type="Pfam" id="PF08205">
    <property type="entry name" value="C2-set_2"/>
    <property type="match status" value="1"/>
</dbReference>
<dbReference type="GO" id="GO:0005886">
    <property type="term" value="C:plasma membrane"/>
    <property type="evidence" value="ECO:0007669"/>
    <property type="project" value="TreeGrafter"/>
</dbReference>
<dbReference type="InterPro" id="IPR003598">
    <property type="entry name" value="Ig_sub2"/>
</dbReference>
<keyword evidence="7" id="KW-1015">Disulfide bond</keyword>
<feature type="domain" description="Ig-like" evidence="9">
    <location>
        <begin position="170"/>
        <end position="269"/>
    </location>
</feature>
<dbReference type="GO" id="GO:0030246">
    <property type="term" value="F:carbohydrate binding"/>
    <property type="evidence" value="ECO:0007669"/>
    <property type="project" value="UniProtKB-KW"/>
</dbReference>
<feature type="domain" description="Ig-like" evidence="9">
    <location>
        <begin position="384"/>
        <end position="453"/>
    </location>
</feature>
<keyword evidence="2" id="KW-0812">Transmembrane</keyword>